<protein>
    <recommendedName>
        <fullName evidence="2">DUF3987 domain-containing protein</fullName>
    </recommendedName>
</protein>
<dbReference type="InterPro" id="IPR025048">
    <property type="entry name" value="DUF3987"/>
</dbReference>
<gene>
    <name evidence="1" type="ORF">LCGC14_0686890</name>
</gene>
<organism evidence="1">
    <name type="scientific">marine sediment metagenome</name>
    <dbReference type="NCBI Taxonomy" id="412755"/>
    <lineage>
        <taxon>unclassified sequences</taxon>
        <taxon>metagenomes</taxon>
        <taxon>ecological metagenomes</taxon>
    </lineage>
</organism>
<sequence length="404" mass="46144">MSNGNHKNGTSPTGDGRHVDDWLTNYLEYTSDQESPSLFHLWVGLSVLASALGRGVWVNRGYYTLYPNLYVVLIGASARVRKTSAIRIGYELFRDALPNHVLVSQKTTPEALISIFVEQYKERKISGGSIVSDELGVFLGGAGKSSDTIQLLTKWYDCPSHFEYHTMMRGKEVMNNVYCNLMAGTTPQWLKDSMPKHAVGGGFTSRVIFCYQTTPEHLEPWPELTPALVKLKCKLVKDLRIIAKVGGEYKVTEEAREWYSDWYTSVFRPERTPNVSLDGYFGRKHDTLLKLAMLFSVSKSNNKVVSEVEMRMALKALNQNEKYLLQTLQLIQMTEVGEESEKVFRVIERRGRIDHVSLMRQVSYCINARRLEEVIGDLMMCEKVEQVTDKGNRYYRVKSSKFNN</sequence>
<dbReference type="Pfam" id="PF13148">
    <property type="entry name" value="DUF3987"/>
    <property type="match status" value="1"/>
</dbReference>
<reference evidence="1" key="1">
    <citation type="journal article" date="2015" name="Nature">
        <title>Complex archaea that bridge the gap between prokaryotes and eukaryotes.</title>
        <authorList>
            <person name="Spang A."/>
            <person name="Saw J.H."/>
            <person name="Jorgensen S.L."/>
            <person name="Zaremba-Niedzwiedzka K."/>
            <person name="Martijn J."/>
            <person name="Lind A.E."/>
            <person name="van Eijk R."/>
            <person name="Schleper C."/>
            <person name="Guy L."/>
            <person name="Ettema T.J."/>
        </authorList>
    </citation>
    <scope>NUCLEOTIDE SEQUENCE</scope>
</reference>
<proteinExistence type="predicted"/>
<accession>A0A0F9QRD0</accession>
<name>A0A0F9QRD0_9ZZZZ</name>
<evidence type="ECO:0000313" key="1">
    <source>
        <dbReference type="EMBL" id="KKN45064.1"/>
    </source>
</evidence>
<evidence type="ECO:0008006" key="2">
    <source>
        <dbReference type="Google" id="ProtNLM"/>
    </source>
</evidence>
<dbReference type="AlphaFoldDB" id="A0A0F9QRD0"/>
<dbReference type="EMBL" id="LAZR01001413">
    <property type="protein sequence ID" value="KKN45064.1"/>
    <property type="molecule type" value="Genomic_DNA"/>
</dbReference>
<comment type="caution">
    <text evidence="1">The sequence shown here is derived from an EMBL/GenBank/DDBJ whole genome shotgun (WGS) entry which is preliminary data.</text>
</comment>